<comment type="similarity">
    <text evidence="4">Belongs to the class I-like SAM-binding methyltransferase superfamily. Cation-dependent O-methyltransferase family.</text>
</comment>
<organism evidence="5 6">
    <name type="scientific">Peribacillus glennii</name>
    <dbReference type="NCBI Taxonomy" id="2303991"/>
    <lineage>
        <taxon>Bacteria</taxon>
        <taxon>Bacillati</taxon>
        <taxon>Bacillota</taxon>
        <taxon>Bacilli</taxon>
        <taxon>Bacillales</taxon>
        <taxon>Bacillaceae</taxon>
        <taxon>Peribacillus</taxon>
    </lineage>
</organism>
<dbReference type="GO" id="GO:0008757">
    <property type="term" value="F:S-adenosylmethionine-dependent methyltransferase activity"/>
    <property type="evidence" value="ECO:0007669"/>
    <property type="project" value="TreeGrafter"/>
</dbReference>
<keyword evidence="4" id="KW-0479">Metal-binding</keyword>
<name>A0A372LIH4_9BACI</name>
<comment type="subunit">
    <text evidence="4">Homodimer.</text>
</comment>
<feature type="binding site" evidence="4">
    <location>
        <position position="165"/>
    </location>
    <ligand>
        <name>Mg(2+)</name>
        <dbReference type="ChEBI" id="CHEBI:18420"/>
    </ligand>
</feature>
<dbReference type="GO" id="GO:0016300">
    <property type="term" value="F:tRNA (uridine) methyltransferase activity"/>
    <property type="evidence" value="ECO:0007669"/>
    <property type="project" value="UniProtKB-UniRule"/>
</dbReference>
<dbReference type="InterPro" id="IPR043675">
    <property type="entry name" value="TrmR_methyltr"/>
</dbReference>
<dbReference type="SUPFAM" id="SSF53335">
    <property type="entry name" value="S-adenosyl-L-methionine-dependent methyltransferases"/>
    <property type="match status" value="1"/>
</dbReference>
<dbReference type="PANTHER" id="PTHR10509">
    <property type="entry name" value="O-METHYLTRANSFERASE-RELATED"/>
    <property type="match status" value="1"/>
</dbReference>
<feature type="binding site" evidence="4">
    <location>
        <position position="44"/>
    </location>
    <ligand>
        <name>S-adenosyl-L-methionine</name>
        <dbReference type="ChEBI" id="CHEBI:59789"/>
    </ligand>
</feature>
<dbReference type="PANTHER" id="PTHR10509:SF14">
    <property type="entry name" value="CAFFEOYL-COA O-METHYLTRANSFERASE 3-RELATED"/>
    <property type="match status" value="1"/>
</dbReference>
<dbReference type="InterPro" id="IPR050362">
    <property type="entry name" value="Cation-dep_OMT"/>
</dbReference>
<dbReference type="EC" id="2.1.1.-" evidence="4"/>
<keyword evidence="4" id="KW-0819">tRNA processing</keyword>
<comment type="function">
    <text evidence="4">Catalyzes the methylation of 5-hydroxyuridine (ho5U) to form 5-methoxyuridine (mo5U) at position 34 in tRNAs.</text>
</comment>
<dbReference type="AlphaFoldDB" id="A0A372LIH4"/>
<accession>A0A372LIH4</accession>
<keyword evidence="3 4" id="KW-0949">S-adenosyl-L-methionine</keyword>
<dbReference type="GO" id="GO:0030488">
    <property type="term" value="P:tRNA methylation"/>
    <property type="evidence" value="ECO:0007669"/>
    <property type="project" value="UniProtKB-UniRule"/>
</dbReference>
<dbReference type="InterPro" id="IPR029063">
    <property type="entry name" value="SAM-dependent_MTases_sf"/>
</dbReference>
<evidence type="ECO:0000313" key="6">
    <source>
        <dbReference type="Proteomes" id="UP000262939"/>
    </source>
</evidence>
<feature type="binding site" evidence="4">
    <location>
        <position position="139"/>
    </location>
    <ligand>
        <name>Mg(2+)</name>
        <dbReference type="ChEBI" id="CHEBI:18420"/>
    </ligand>
</feature>
<dbReference type="Proteomes" id="UP000262939">
    <property type="component" value="Unassembled WGS sequence"/>
</dbReference>
<proteinExistence type="inferred from homology"/>
<dbReference type="HAMAP" id="MF_02217">
    <property type="entry name" value="TrmR_methyltr"/>
    <property type="match status" value="1"/>
</dbReference>
<keyword evidence="4" id="KW-0460">Magnesium</keyword>
<dbReference type="GO" id="GO:0000287">
    <property type="term" value="F:magnesium ion binding"/>
    <property type="evidence" value="ECO:0007669"/>
    <property type="project" value="UniProtKB-UniRule"/>
</dbReference>
<reference evidence="5 6" key="1">
    <citation type="submission" date="2018-08" db="EMBL/GenBank/DDBJ databases">
        <title>Bacillus chawlae sp. nov., Bacillus glennii sp. nov., and Bacillus saganii sp. nov. Isolated from the Vehicle Assembly Building at Kennedy Space Center where the Viking Spacecraft were Assembled.</title>
        <authorList>
            <person name="Seuylemezian A."/>
            <person name="Vaishampayan P."/>
        </authorList>
    </citation>
    <scope>NUCLEOTIDE SEQUENCE [LARGE SCALE GENOMIC DNA]</scope>
    <source>
        <strain evidence="5 6">V44-8</strain>
    </source>
</reference>
<dbReference type="OrthoDB" id="9799672at2"/>
<feature type="binding site" evidence="4">
    <location>
        <position position="166"/>
    </location>
    <ligand>
        <name>Mg(2+)</name>
        <dbReference type="ChEBI" id="CHEBI:18420"/>
    </ligand>
</feature>
<feature type="binding site" evidence="4">
    <location>
        <begin position="119"/>
        <end position="120"/>
    </location>
    <ligand>
        <name>S-adenosyl-L-methionine</name>
        <dbReference type="ChEBI" id="CHEBI:59789"/>
    </ligand>
</feature>
<keyword evidence="2 4" id="KW-0808">Transferase</keyword>
<dbReference type="GO" id="GO:0008171">
    <property type="term" value="F:O-methyltransferase activity"/>
    <property type="evidence" value="ECO:0007669"/>
    <property type="project" value="InterPro"/>
</dbReference>
<evidence type="ECO:0000256" key="1">
    <source>
        <dbReference type="ARBA" id="ARBA00022603"/>
    </source>
</evidence>
<comment type="catalytic activity">
    <reaction evidence="4">
        <text>5-hydroxyuridine(34) in tRNA + S-adenosyl-L-methionine = 5-methoxyuridine(34) in tRNA + S-adenosyl-L-homocysteine + H(+)</text>
        <dbReference type="Rhea" id="RHEA:60524"/>
        <dbReference type="Rhea" id="RHEA-COMP:13381"/>
        <dbReference type="Rhea" id="RHEA-COMP:15591"/>
        <dbReference type="ChEBI" id="CHEBI:15378"/>
        <dbReference type="ChEBI" id="CHEBI:57856"/>
        <dbReference type="ChEBI" id="CHEBI:59789"/>
        <dbReference type="ChEBI" id="CHEBI:136877"/>
        <dbReference type="ChEBI" id="CHEBI:143860"/>
    </reaction>
</comment>
<feature type="binding site" evidence="4">
    <location>
        <position position="91"/>
    </location>
    <ligand>
        <name>S-adenosyl-L-methionine</name>
        <dbReference type="ChEBI" id="CHEBI:59789"/>
    </ligand>
</feature>
<evidence type="ECO:0000256" key="3">
    <source>
        <dbReference type="ARBA" id="ARBA00022691"/>
    </source>
</evidence>
<feature type="binding site" evidence="4">
    <location>
        <position position="139"/>
    </location>
    <ligand>
        <name>S-adenosyl-L-methionine</name>
        <dbReference type="ChEBI" id="CHEBI:59789"/>
    </ligand>
</feature>
<evidence type="ECO:0000313" key="5">
    <source>
        <dbReference type="EMBL" id="RFU66093.1"/>
    </source>
</evidence>
<keyword evidence="6" id="KW-1185">Reference proteome</keyword>
<dbReference type="PROSITE" id="PS51682">
    <property type="entry name" value="SAM_OMT_I"/>
    <property type="match status" value="1"/>
</dbReference>
<sequence length="226" mass="25505">MFILREEIKVKQEMEIYLHSLIPARQGLFAEMERYAMDHKVPIMEPEGMEALLQLLRLSRPAAILEVGTAIGYSALRMADAISGTKIVTLERDEARIAKAKEFIQKAGKQRQITLLEGDALEAVPLVKEHGPYGAIFIDAAKGQYQRFFELFEEFLEPGGIIVTDNVLFKGLVAQQDEAIEPKRIRNLVRKIRDYNAWIMSHPAYDTVILPIGDGVAISKHRGESE</sequence>
<keyword evidence="1 4" id="KW-0489">Methyltransferase</keyword>
<dbReference type="InterPro" id="IPR002935">
    <property type="entry name" value="SAM_O-MeTrfase"/>
</dbReference>
<dbReference type="EMBL" id="QVTD01000003">
    <property type="protein sequence ID" value="RFU66093.1"/>
    <property type="molecule type" value="Genomic_DNA"/>
</dbReference>
<evidence type="ECO:0000256" key="4">
    <source>
        <dbReference type="HAMAP-Rule" id="MF_02217"/>
    </source>
</evidence>
<dbReference type="Pfam" id="PF01596">
    <property type="entry name" value="Methyltransf_3"/>
    <property type="match status" value="1"/>
</dbReference>
<dbReference type="Gene3D" id="3.40.50.150">
    <property type="entry name" value="Vaccinia Virus protein VP39"/>
    <property type="match status" value="1"/>
</dbReference>
<protein>
    <recommendedName>
        <fullName evidence="4">tRNA 5-hydroxyuridine methyltransferase</fullName>
        <ecNumber evidence="4">2.1.1.-</ecNumber>
    </recommendedName>
    <alternativeName>
        <fullName evidence="4">ho5U methyltransferase</fullName>
    </alternativeName>
</protein>
<dbReference type="CDD" id="cd02440">
    <property type="entry name" value="AdoMet_MTases"/>
    <property type="match status" value="1"/>
</dbReference>
<feature type="binding site" evidence="4">
    <location>
        <position position="74"/>
    </location>
    <ligand>
        <name>S-adenosyl-L-methionine</name>
        <dbReference type="ChEBI" id="CHEBI:59789"/>
    </ligand>
</feature>
<comment type="caution">
    <text evidence="5">The sequence shown here is derived from an EMBL/GenBank/DDBJ whole genome shotgun (WGS) entry which is preliminary data.</text>
</comment>
<evidence type="ECO:0000256" key="2">
    <source>
        <dbReference type="ARBA" id="ARBA00022679"/>
    </source>
</evidence>
<gene>
    <name evidence="4" type="primary">trmR</name>
    <name evidence="5" type="ORF">D0466_08000</name>
</gene>